<reference evidence="4 6" key="2">
    <citation type="submission" date="2018-11" db="EMBL/GenBank/DDBJ databases">
        <authorList>
            <consortium name="Pathogen Informatics"/>
        </authorList>
    </citation>
    <scope>NUCLEOTIDE SEQUENCE [LARGE SCALE GENOMIC DNA]</scope>
</reference>
<organism evidence="5 7">
    <name type="scientific">Dracunculus medinensis</name>
    <name type="common">Guinea worm</name>
    <dbReference type="NCBI Taxonomy" id="318479"/>
    <lineage>
        <taxon>Eukaryota</taxon>
        <taxon>Metazoa</taxon>
        <taxon>Ecdysozoa</taxon>
        <taxon>Nematoda</taxon>
        <taxon>Chromadorea</taxon>
        <taxon>Rhabditida</taxon>
        <taxon>Spirurina</taxon>
        <taxon>Dracunculoidea</taxon>
        <taxon>Dracunculidae</taxon>
        <taxon>Dracunculus</taxon>
    </lineage>
</organism>
<feature type="compositionally biased region" description="Basic and acidic residues" evidence="2">
    <location>
        <begin position="389"/>
        <end position="406"/>
    </location>
</feature>
<dbReference type="WBParaSite" id="DME_0000444401-mRNA-1">
    <property type="protein sequence ID" value="DME_0000444401-mRNA-1"/>
    <property type="gene ID" value="DME_0000444401"/>
</dbReference>
<evidence type="ECO:0000256" key="1">
    <source>
        <dbReference type="SAM" id="Coils"/>
    </source>
</evidence>
<proteinExistence type="predicted"/>
<keyword evidence="3" id="KW-0472">Membrane</keyword>
<feature type="region of interest" description="Disordered" evidence="2">
    <location>
        <begin position="509"/>
        <end position="532"/>
    </location>
</feature>
<reference evidence="7" key="1">
    <citation type="submission" date="2017-02" db="UniProtKB">
        <authorList>
            <consortium name="WormBaseParasite"/>
        </authorList>
    </citation>
    <scope>IDENTIFICATION</scope>
</reference>
<evidence type="ECO:0000313" key="4">
    <source>
        <dbReference type="EMBL" id="VDN58354.1"/>
    </source>
</evidence>
<dbReference type="PANTHER" id="PTHR31434:SF2">
    <property type="entry name" value="S PHASE CYCLIN A-ASSOCIATED PROTEIN IN THE ENDOPLASMIC RETICULUM"/>
    <property type="match status" value="1"/>
</dbReference>
<feature type="region of interest" description="Disordered" evidence="2">
    <location>
        <begin position="383"/>
        <end position="406"/>
    </location>
</feature>
<dbReference type="EMBL" id="UYYG01001167">
    <property type="protein sequence ID" value="VDN58354.1"/>
    <property type="molecule type" value="Genomic_DNA"/>
</dbReference>
<name>A0A0N4UB80_DRAME</name>
<dbReference type="PANTHER" id="PTHR31434">
    <property type="entry name" value="S PHASE CYCLIN A-ASSOCIATED PROTEIN IN THE ENDOPLASMIC RETICULUM"/>
    <property type="match status" value="1"/>
</dbReference>
<feature type="coiled-coil region" evidence="1">
    <location>
        <begin position="278"/>
        <end position="328"/>
    </location>
</feature>
<dbReference type="STRING" id="318479.A0A0N4UB80"/>
<evidence type="ECO:0000313" key="7">
    <source>
        <dbReference type="WBParaSite" id="DME_0000444401-mRNA-1"/>
    </source>
</evidence>
<feature type="region of interest" description="Disordered" evidence="2">
    <location>
        <begin position="57"/>
        <end position="79"/>
    </location>
</feature>
<accession>A0A0N4UB80</accession>
<dbReference type="AlphaFoldDB" id="A0A0N4UB80"/>
<dbReference type="OrthoDB" id="71500at2759"/>
<keyword evidence="1" id="KW-0175">Coiled coil</keyword>
<sequence>MKSPVLVCEAVTNAQLQASLNNAIECSEDKENQQKRFPIMDKQEILVDEGWRLVTTRSKRRKSGSGYSAESSDKQLNKNEQLMQKRSTMNVYERLASGVLRPPNLTQRTVIQSDEVPSGGRGLMFPRCAMDLPQTKASMAKIAYSRQLLWKKHQSLLVEKLQKRRRRDFQYSRKTVSVPSLSAINFADPIAVKRSAEAFKSRQKVNRLATSKISISHDKEQKDFESIEEVLIESEDDRENHCGQNKCLPTEKCSRSEPPPNFSFLPDGMDADDEWRAMTEEENSLVQEEQSLKKEIEEEENLSIDAELERQVSNEAAAVEEMERMEETKAEKKITLVTWQDVINNWKKEMEKYASISWSEIVEREITHYRKPGELAQIHEKLSSPSRKRNLENATKKQEERQQRAEELRQKLQEEKANRLKDLSNKVEEVRRKRELLFERKKEHLQKRMAKAEENRQKSLDEIVKKARDDDVKVMEIQFINALEADNMRYDVMARNQEWEQRMQTLAEERAKKNGEKAAKESAAEERRRNAEIQRTEKLLEKRARKAQCEVQRLEQERERVTAVKKKQQEVSERVAEKKAIEAAENEKLRQKIQRKQEETRRRYENALIHVKQRAVELSSPRPFDSLSNIADFCHLLSEEPYVNGVVAAAYKSCKICDVQVKSDLDLMAHLLSSCHLSKKNMDIMNVTNEILKSDLENCIINVDMEDYQCTSIGLNDDSPKSSTGIKKRRNRIRQKLITKSKIYESLINRSNDLESFLVGTEKTSADRCIREISKILKETLQEVFIQECCNGIVQNNCIGKSLPSSSVHTLERNFSDLLKTFHEATLEKRNAMIKSIWNAGLIDTFLALISCCSSGETIIPSRTYCKVVSILTDLLENVHVFLRIFYSNRILVLIDACSIKLKLLIARVQGSEQVKTIALGDSCNRFLIECYLLHILLGRLFKLLPFMKCSLSLKNFLEDGENELDRAKLIMSLLATNGFGHSFAFFIEQTGISSYLPWLLQLDSDIVVVPYTFFTQIILNFVEVCSLYGIKSYRESSPDSVCGDTSEKNISLIASLVEPTLRRLICRIYSMLALESACESNSSTTHASISAKSVISQRDEFDPFQQLVLSFSRLWCVLVRHDPTEAKSCILDNSLSLRMVQIWAHLLAQAEKNLQSLTSGTLKKSEKQKFTESLHLLIFAIGYFASVHPHAQIMCVLGWQRSLLTYLCSLPFVYFSNSALTAILMPTLIAICFQNKLAVDLIKPTLSTKVFETFLKDADFATIPENMRFPKKIWPEAIIYFQAV</sequence>
<evidence type="ECO:0000256" key="2">
    <source>
        <dbReference type="SAM" id="MobiDB-lite"/>
    </source>
</evidence>
<evidence type="ECO:0000313" key="5">
    <source>
        <dbReference type="Proteomes" id="UP000038040"/>
    </source>
</evidence>
<evidence type="ECO:0000256" key="3">
    <source>
        <dbReference type="SAM" id="Phobius"/>
    </source>
</evidence>
<dbReference type="Proteomes" id="UP000038040">
    <property type="component" value="Unplaced"/>
</dbReference>
<keyword evidence="3" id="KW-1133">Transmembrane helix</keyword>
<keyword evidence="6" id="KW-1185">Reference proteome</keyword>
<gene>
    <name evidence="4" type="ORF">DME_LOCUS8327</name>
</gene>
<evidence type="ECO:0000313" key="6">
    <source>
        <dbReference type="Proteomes" id="UP000274756"/>
    </source>
</evidence>
<keyword evidence="3" id="KW-0812">Transmembrane</keyword>
<feature type="transmembrane region" description="Helical" evidence="3">
    <location>
        <begin position="1213"/>
        <end position="1234"/>
    </location>
</feature>
<protein>
    <submittedName>
        <fullName evidence="7">Coiled-coil domain-containing protein</fullName>
    </submittedName>
</protein>
<dbReference type="Proteomes" id="UP000274756">
    <property type="component" value="Unassembled WGS sequence"/>
</dbReference>